<keyword evidence="7" id="KW-1185">Reference proteome</keyword>
<dbReference type="FunFam" id="3.40.309.10:FF:000012">
    <property type="entry name" value="Betaine aldehyde dehydrogenase"/>
    <property type="match status" value="1"/>
</dbReference>
<organism evidence="6 7">
    <name type="scientific">Halomonas nitroreducens</name>
    <dbReference type="NCBI Taxonomy" id="447425"/>
    <lineage>
        <taxon>Bacteria</taxon>
        <taxon>Pseudomonadati</taxon>
        <taxon>Pseudomonadota</taxon>
        <taxon>Gammaproteobacteria</taxon>
        <taxon>Oceanospirillales</taxon>
        <taxon>Halomonadaceae</taxon>
        <taxon>Halomonas</taxon>
    </lineage>
</organism>
<dbReference type="Gene3D" id="3.40.309.10">
    <property type="entry name" value="Aldehyde Dehydrogenase, Chain A, domain 2"/>
    <property type="match status" value="1"/>
</dbReference>
<dbReference type="InterPro" id="IPR016163">
    <property type="entry name" value="Ald_DH_C"/>
</dbReference>
<evidence type="ECO:0000256" key="4">
    <source>
        <dbReference type="RuleBase" id="RU003345"/>
    </source>
</evidence>
<feature type="active site" evidence="3">
    <location>
        <position position="267"/>
    </location>
</feature>
<evidence type="ECO:0000256" key="2">
    <source>
        <dbReference type="ARBA" id="ARBA00023002"/>
    </source>
</evidence>
<evidence type="ECO:0000256" key="1">
    <source>
        <dbReference type="ARBA" id="ARBA00009986"/>
    </source>
</evidence>
<dbReference type="InterPro" id="IPR016161">
    <property type="entry name" value="Ald_DH/histidinol_DH"/>
</dbReference>
<dbReference type="RefSeq" id="WP_126484282.1">
    <property type="nucleotide sequence ID" value="NZ_RXNS01000010.1"/>
</dbReference>
<proteinExistence type="inferred from homology"/>
<name>A0A3S0J9J2_9GAMM</name>
<evidence type="ECO:0000259" key="5">
    <source>
        <dbReference type="Pfam" id="PF00171"/>
    </source>
</evidence>
<dbReference type="Proteomes" id="UP000267400">
    <property type="component" value="Unassembled WGS sequence"/>
</dbReference>
<dbReference type="OrthoDB" id="9812625at2"/>
<protein>
    <submittedName>
        <fullName evidence="6">Aldehyde dehydrogenase</fullName>
    </submittedName>
</protein>
<dbReference type="InterPro" id="IPR016162">
    <property type="entry name" value="Ald_DH_N"/>
</dbReference>
<comment type="caution">
    <text evidence="6">The sequence shown here is derived from an EMBL/GenBank/DDBJ whole genome shotgun (WGS) entry which is preliminary data.</text>
</comment>
<gene>
    <name evidence="6" type="ORF">EKG36_11735</name>
</gene>
<dbReference type="Pfam" id="PF00171">
    <property type="entry name" value="Aldedh"/>
    <property type="match status" value="1"/>
</dbReference>
<dbReference type="PROSITE" id="PS00687">
    <property type="entry name" value="ALDEHYDE_DEHYDR_GLU"/>
    <property type="match status" value="1"/>
</dbReference>
<dbReference type="InterPro" id="IPR015590">
    <property type="entry name" value="Aldehyde_DH_dom"/>
</dbReference>
<dbReference type="GO" id="GO:0004030">
    <property type="term" value="F:aldehyde dehydrogenase [NAD(P)+] activity"/>
    <property type="evidence" value="ECO:0007669"/>
    <property type="project" value="UniProtKB-ARBA"/>
</dbReference>
<reference evidence="6 7" key="1">
    <citation type="submission" date="2018-12" db="EMBL/GenBank/DDBJ databases">
        <authorList>
            <person name="Yu L."/>
        </authorList>
    </citation>
    <scope>NUCLEOTIDE SEQUENCE [LARGE SCALE GENOMIC DNA]</scope>
    <source>
        <strain evidence="6 7">11S</strain>
    </source>
</reference>
<feature type="domain" description="Aldehyde dehydrogenase" evidence="5">
    <location>
        <begin position="31"/>
        <end position="492"/>
    </location>
</feature>
<dbReference type="CDD" id="cd07112">
    <property type="entry name" value="ALDH_GABALDH-PuuC"/>
    <property type="match status" value="1"/>
</dbReference>
<dbReference type="AlphaFoldDB" id="A0A3S0J9J2"/>
<sequence length="497" mass="53676">MSDRSLSDWQRHAAELPLPSQAYLGGTFCDAASGATFPAENPATGEVLTRVAACQAEDVDRAVDIARATFTAGTWRELLPVERKARMLAWATLIEDHAQDIALLETLETGKPISQTTSVDVPGLVGGLRFYAEALDKLYGETAPNGPSSVCMIDREPVGVVAAVVPWNYPLIIAGWKIGPALGAGNSLILKPAEQSSLATLRVASLARKAGIPEGAFQVVTGLGAEAGEALGRHMDVDAIGFTGSTEVGKRFLAYAAESNMKRIGLECGGKSPHIVTRDVEDLDKIAMYVAYGVWYNQGQTCHAGTRLIVDRQVKEALLERLEAWAEKLQPGDPLDPASQIGAMIEESHLEKVRGYLADGQREGARLRFGGERVRHESGGYYLTPAVLDDVTNDMRVAREEIFGPVLVVLTYDDLDDALAIANDTDYGLGAAIWTDNLSDGHRAARALRAGTVWVNCYDHSSINAPFGGFKQSGQGRDKSLHAFDKYTELKTTWIEF</sequence>
<dbReference type="PANTHER" id="PTHR11699">
    <property type="entry name" value="ALDEHYDE DEHYDROGENASE-RELATED"/>
    <property type="match status" value="1"/>
</dbReference>
<evidence type="ECO:0000313" key="7">
    <source>
        <dbReference type="Proteomes" id="UP000267400"/>
    </source>
</evidence>
<keyword evidence="2 4" id="KW-0560">Oxidoreductase</keyword>
<comment type="similarity">
    <text evidence="1 4">Belongs to the aldehyde dehydrogenase family.</text>
</comment>
<evidence type="ECO:0000313" key="6">
    <source>
        <dbReference type="EMBL" id="RTR02954.1"/>
    </source>
</evidence>
<accession>A0A3S0J9J2</accession>
<dbReference type="EMBL" id="RXNS01000010">
    <property type="protein sequence ID" value="RTR02954.1"/>
    <property type="molecule type" value="Genomic_DNA"/>
</dbReference>
<dbReference type="Gene3D" id="3.40.605.10">
    <property type="entry name" value="Aldehyde Dehydrogenase, Chain A, domain 1"/>
    <property type="match status" value="1"/>
</dbReference>
<dbReference type="FunFam" id="3.40.605.10:FF:000001">
    <property type="entry name" value="Aldehyde dehydrogenase 1"/>
    <property type="match status" value="1"/>
</dbReference>
<dbReference type="SUPFAM" id="SSF53720">
    <property type="entry name" value="ALDH-like"/>
    <property type="match status" value="1"/>
</dbReference>
<dbReference type="InterPro" id="IPR029510">
    <property type="entry name" value="Ald_DH_CS_GLU"/>
</dbReference>
<evidence type="ECO:0000256" key="3">
    <source>
        <dbReference type="PROSITE-ProRule" id="PRU10007"/>
    </source>
</evidence>